<dbReference type="AlphaFoldDB" id="A0A8E0S0K4"/>
<accession>A0A8E0S0K4</accession>
<comment type="caution">
    <text evidence="2">The sequence shown here is derived from an EMBL/GenBank/DDBJ whole genome shotgun (WGS) entry which is preliminary data.</text>
</comment>
<evidence type="ECO:0000313" key="2">
    <source>
        <dbReference type="EMBL" id="KAA0195813.1"/>
    </source>
</evidence>
<dbReference type="EMBL" id="LUCM01003438">
    <property type="protein sequence ID" value="KAA0195813.1"/>
    <property type="molecule type" value="Genomic_DNA"/>
</dbReference>
<keyword evidence="3" id="KW-1185">Reference proteome</keyword>
<dbReference type="Proteomes" id="UP000728185">
    <property type="component" value="Unassembled WGS sequence"/>
</dbReference>
<feature type="region of interest" description="Disordered" evidence="1">
    <location>
        <begin position="26"/>
        <end position="75"/>
    </location>
</feature>
<feature type="compositionally biased region" description="Low complexity" evidence="1">
    <location>
        <begin position="590"/>
        <end position="600"/>
    </location>
</feature>
<feature type="region of interest" description="Disordered" evidence="1">
    <location>
        <begin position="288"/>
        <end position="307"/>
    </location>
</feature>
<reference evidence="2" key="1">
    <citation type="submission" date="2019-05" db="EMBL/GenBank/DDBJ databases">
        <title>Annotation for the trematode Fasciolopsis buski.</title>
        <authorList>
            <person name="Choi Y.-J."/>
        </authorList>
    </citation>
    <scope>NUCLEOTIDE SEQUENCE</scope>
    <source>
        <strain evidence="2">HT</strain>
        <tissue evidence="2">Whole worm</tissue>
    </source>
</reference>
<feature type="region of interest" description="Disordered" evidence="1">
    <location>
        <begin position="352"/>
        <end position="387"/>
    </location>
</feature>
<organism evidence="2 3">
    <name type="scientific">Fasciolopsis buskii</name>
    <dbReference type="NCBI Taxonomy" id="27845"/>
    <lineage>
        <taxon>Eukaryota</taxon>
        <taxon>Metazoa</taxon>
        <taxon>Spiralia</taxon>
        <taxon>Lophotrochozoa</taxon>
        <taxon>Platyhelminthes</taxon>
        <taxon>Trematoda</taxon>
        <taxon>Digenea</taxon>
        <taxon>Plagiorchiida</taxon>
        <taxon>Echinostomata</taxon>
        <taxon>Echinostomatoidea</taxon>
        <taxon>Fasciolidae</taxon>
        <taxon>Fasciolopsis</taxon>
    </lineage>
</organism>
<evidence type="ECO:0000256" key="1">
    <source>
        <dbReference type="SAM" id="MobiDB-lite"/>
    </source>
</evidence>
<feature type="compositionally biased region" description="Polar residues" evidence="1">
    <location>
        <begin position="133"/>
        <end position="160"/>
    </location>
</feature>
<feature type="compositionally biased region" description="Polar residues" evidence="1">
    <location>
        <begin position="264"/>
        <end position="277"/>
    </location>
</feature>
<dbReference type="OrthoDB" id="10056939at2759"/>
<protein>
    <submittedName>
        <fullName evidence="2">Ubiquitin-conjugating enzyme E2 Z</fullName>
    </submittedName>
</protein>
<gene>
    <name evidence="2" type="ORF">FBUS_03966</name>
</gene>
<proteinExistence type="predicted"/>
<sequence length="706" mass="74208">MLDASNFVPLSGNNCSGSANNGNGTGGGGVGRGGLNATSTADGINGENGIDSLSGTETPVINKKKKAATSRPSNNRFWPASLVAAAAIHPVAAGLVSSGPPSASVVPSAVYANCQNGSRNSLEAFMNPENLKSADNSGINKTENTKSSAATTRYPHQNPHSLHHRISSYDSSETNRFPCKSEGMDTSWTSSYGHGTLGAVPDILREGCELPCDGNDSGENVTCVGGFNPADHSSGDAFHSNLHPAYRPEQNSLLSRTGERDSVPQRSDSYTSSRLRISSGATYSKMISETHKSKSSSTTPFKSEPNYKPTAALECRKENLNDQSSPNQVIPGLIHSSNQTRSDIENQTMNQFSTPENHVSNPQSTAKNECPRSSQSSMFTGHTSAGRDSTAIGVSALSSPFPNRSAFHTDSITGMDYPDKVRPLHSTDYPQIPTVPFSTPTTGQDMLHPHHGFTSYTSYHHPHLSSGSDPIAMFHHAPGNSYIPAESHPFTGIAHFPPFYNSPFQAASLLSPSSSSSSIACVSSSRTEAMGSFLTGLGDPWNTSSSNFSSVATTSASGSSSSTTLSGYPFGMPWPGKMRQITSPPPSLPIPSSSSLTQSSVGASTDLAGDPGMSVPLTIHSAADYSASLFNPKQGLMRVPTNGSHEYAGDDHLHVSRNLTGISDSPVGKSPFMSSCNYSKTGAINSAHSVFRLSSSYLPSTHSLAP</sequence>
<feature type="region of interest" description="Disordered" evidence="1">
    <location>
        <begin position="253"/>
        <end position="277"/>
    </location>
</feature>
<feature type="region of interest" description="Disordered" evidence="1">
    <location>
        <begin position="575"/>
        <end position="604"/>
    </location>
</feature>
<feature type="region of interest" description="Disordered" evidence="1">
    <location>
        <begin position="132"/>
        <end position="174"/>
    </location>
</feature>
<evidence type="ECO:0000313" key="3">
    <source>
        <dbReference type="Proteomes" id="UP000728185"/>
    </source>
</evidence>
<name>A0A8E0S0K4_9TREM</name>